<feature type="region of interest" description="Disordered" evidence="1">
    <location>
        <begin position="67"/>
        <end position="102"/>
    </location>
</feature>
<protein>
    <submittedName>
        <fullName evidence="2">Uncharacterized protein</fullName>
    </submittedName>
</protein>
<evidence type="ECO:0000313" key="3">
    <source>
        <dbReference type="Proteomes" id="UP000008021"/>
    </source>
</evidence>
<accession>A0A0E0EPC5</accession>
<proteinExistence type="predicted"/>
<dbReference type="Proteomes" id="UP000008021">
    <property type="component" value="Chromosome 9"/>
</dbReference>
<evidence type="ECO:0000313" key="2">
    <source>
        <dbReference type="EnsemblPlants" id="OMERI09G00290.1"/>
    </source>
</evidence>
<keyword evidence="3" id="KW-1185">Reference proteome</keyword>
<organism evidence="2">
    <name type="scientific">Oryza meridionalis</name>
    <dbReference type="NCBI Taxonomy" id="40149"/>
    <lineage>
        <taxon>Eukaryota</taxon>
        <taxon>Viridiplantae</taxon>
        <taxon>Streptophyta</taxon>
        <taxon>Embryophyta</taxon>
        <taxon>Tracheophyta</taxon>
        <taxon>Spermatophyta</taxon>
        <taxon>Magnoliopsida</taxon>
        <taxon>Liliopsida</taxon>
        <taxon>Poales</taxon>
        <taxon>Poaceae</taxon>
        <taxon>BOP clade</taxon>
        <taxon>Oryzoideae</taxon>
        <taxon>Oryzeae</taxon>
        <taxon>Oryzinae</taxon>
        <taxon>Oryza</taxon>
    </lineage>
</organism>
<sequence>MQPAICLPRTLSDLPLPSRQIIVLPKADADMGTSCPSSAGKRTKGHRLLLRFIVRLHWEKWQRQGQMCRQQSGPGWKARRQRGPGRRHQQWRARGNTGPSITVDTEMKQPRRLKGRPPQLGRMREVSFAVRGNDFRRFRGWRECEKCRSWARGIDFWRM</sequence>
<name>A0A0E0EPC5_9ORYZ</name>
<dbReference type="EnsemblPlants" id="OMERI09G00290.1">
    <property type="protein sequence ID" value="OMERI09G00290.1"/>
    <property type="gene ID" value="OMERI09G00290"/>
</dbReference>
<reference evidence="2" key="1">
    <citation type="submission" date="2015-04" db="UniProtKB">
        <authorList>
            <consortium name="EnsemblPlants"/>
        </authorList>
    </citation>
    <scope>IDENTIFICATION</scope>
</reference>
<dbReference type="Gramene" id="OMERI09G00290.1">
    <property type="protein sequence ID" value="OMERI09G00290.1"/>
    <property type="gene ID" value="OMERI09G00290"/>
</dbReference>
<dbReference type="AlphaFoldDB" id="A0A0E0EPC5"/>
<reference evidence="2" key="2">
    <citation type="submission" date="2018-05" db="EMBL/GenBank/DDBJ databases">
        <title>OmerRS3 (Oryza meridionalis Reference Sequence Version 3).</title>
        <authorList>
            <person name="Zhang J."/>
            <person name="Kudrna D."/>
            <person name="Lee S."/>
            <person name="Talag J."/>
            <person name="Welchert J."/>
            <person name="Wing R.A."/>
        </authorList>
    </citation>
    <scope>NUCLEOTIDE SEQUENCE [LARGE SCALE GENOMIC DNA]</scope>
    <source>
        <strain evidence="2">cv. OR44</strain>
    </source>
</reference>
<dbReference type="HOGENOM" id="CLU_1663536_0_0_1"/>
<feature type="compositionally biased region" description="Basic residues" evidence="1">
    <location>
        <begin position="77"/>
        <end position="91"/>
    </location>
</feature>
<evidence type="ECO:0000256" key="1">
    <source>
        <dbReference type="SAM" id="MobiDB-lite"/>
    </source>
</evidence>